<dbReference type="GO" id="GO:0008999">
    <property type="term" value="F:protein-N-terminal-alanine acetyltransferase activity"/>
    <property type="evidence" value="ECO:0007669"/>
    <property type="project" value="TreeGrafter"/>
</dbReference>
<dbReference type="SUPFAM" id="SSF55729">
    <property type="entry name" value="Acyl-CoA N-acyltransferases (Nat)"/>
    <property type="match status" value="1"/>
</dbReference>
<dbReference type="Gene3D" id="3.40.630.30">
    <property type="match status" value="1"/>
</dbReference>
<name>A0A7K4AIX3_METSH</name>
<dbReference type="InterPro" id="IPR000182">
    <property type="entry name" value="GNAT_dom"/>
</dbReference>
<reference evidence="2 3" key="1">
    <citation type="journal article" date="2020" name="Biotechnol. Biofuels">
        <title>New insights from the biogas microbiome by comprehensive genome-resolved metagenomics of nearly 1600 species originating from multiple anaerobic digesters.</title>
        <authorList>
            <person name="Campanaro S."/>
            <person name="Treu L."/>
            <person name="Rodriguez-R L.M."/>
            <person name="Kovalovszki A."/>
            <person name="Ziels R.M."/>
            <person name="Maus I."/>
            <person name="Zhu X."/>
            <person name="Kougias P.G."/>
            <person name="Basile A."/>
            <person name="Luo G."/>
            <person name="Schluter A."/>
            <person name="Konstantinidis K.T."/>
            <person name="Angelidaki I."/>
        </authorList>
    </citation>
    <scope>NUCLEOTIDE SEQUENCE [LARGE SCALE GENOMIC DNA]</scope>
    <source>
        <strain evidence="2">AS27yjCOA_157</strain>
    </source>
</reference>
<sequence>MNRSNELETTRFALREIGAADLETLHSYWSDDVVTKYMNVSFKNIEETKQMVDLLNSLPERGEGRRWAIVDKKSGVVQGSCGYHNVKAEHRRAEIGYELGRRYWGQGAIQEVMKAVINHCFEERGFNRIEAFVTVGNNRSLNTLKRLGFRPEGLLREYEFTQGSFHDQVVFALLRRDWKYFSK</sequence>
<dbReference type="InterPro" id="IPR051531">
    <property type="entry name" value="N-acetyltransferase"/>
</dbReference>
<dbReference type="RefSeq" id="WP_013718413.1">
    <property type="nucleotide sequence ID" value="NZ_CAJYDL010000001.1"/>
</dbReference>
<protein>
    <submittedName>
        <fullName evidence="2">GNAT family N-acetyltransferase</fullName>
    </submittedName>
</protein>
<keyword evidence="2" id="KW-0808">Transferase</keyword>
<comment type="caution">
    <text evidence="2">The sequence shown here is derived from an EMBL/GenBank/DDBJ whole genome shotgun (WGS) entry which is preliminary data.</text>
</comment>
<dbReference type="OMA" id="FIDYLAH"/>
<dbReference type="AlphaFoldDB" id="A0A7K4AIX3"/>
<dbReference type="EMBL" id="JAAYUN010000116">
    <property type="protein sequence ID" value="NLJ22855.1"/>
    <property type="molecule type" value="Genomic_DNA"/>
</dbReference>
<gene>
    <name evidence="2" type="ORF">GX426_07070</name>
</gene>
<evidence type="ECO:0000313" key="3">
    <source>
        <dbReference type="Proteomes" id="UP000544742"/>
    </source>
</evidence>
<dbReference type="GeneID" id="10460254"/>
<accession>A0A7K4AIX3</accession>
<proteinExistence type="predicted"/>
<dbReference type="GO" id="GO:0005737">
    <property type="term" value="C:cytoplasm"/>
    <property type="evidence" value="ECO:0007669"/>
    <property type="project" value="TreeGrafter"/>
</dbReference>
<dbReference type="Proteomes" id="UP000544742">
    <property type="component" value="Unassembled WGS sequence"/>
</dbReference>
<dbReference type="PANTHER" id="PTHR43792:SF9">
    <property type="entry name" value="RIBOSOMAL-PROTEIN-ALANINE ACETYLTRANSFERASE"/>
    <property type="match status" value="1"/>
</dbReference>
<dbReference type="PANTHER" id="PTHR43792">
    <property type="entry name" value="GNAT FAMILY, PUTATIVE (AFU_ORTHOLOGUE AFUA_3G00765)-RELATED-RELATED"/>
    <property type="match status" value="1"/>
</dbReference>
<dbReference type="InterPro" id="IPR016181">
    <property type="entry name" value="Acyl_CoA_acyltransferase"/>
</dbReference>
<dbReference type="Pfam" id="PF13302">
    <property type="entry name" value="Acetyltransf_3"/>
    <property type="match status" value="1"/>
</dbReference>
<evidence type="ECO:0000313" key="2">
    <source>
        <dbReference type="EMBL" id="NLJ22855.1"/>
    </source>
</evidence>
<feature type="domain" description="N-acetyltransferase" evidence="1">
    <location>
        <begin position="12"/>
        <end position="176"/>
    </location>
</feature>
<organism evidence="2 3">
    <name type="scientific">Methanothrix soehngenii</name>
    <name type="common">Methanosaeta concilii</name>
    <dbReference type="NCBI Taxonomy" id="2223"/>
    <lineage>
        <taxon>Archaea</taxon>
        <taxon>Methanobacteriati</taxon>
        <taxon>Methanobacteriota</taxon>
        <taxon>Stenosarchaea group</taxon>
        <taxon>Methanomicrobia</taxon>
        <taxon>Methanotrichales</taxon>
        <taxon>Methanotrichaceae</taxon>
        <taxon>Methanothrix</taxon>
    </lineage>
</organism>
<dbReference type="PROSITE" id="PS51186">
    <property type="entry name" value="GNAT"/>
    <property type="match status" value="1"/>
</dbReference>
<evidence type="ECO:0000259" key="1">
    <source>
        <dbReference type="PROSITE" id="PS51186"/>
    </source>
</evidence>